<dbReference type="HOGENOM" id="CLU_000288_31_1_1"/>
<name>A0A0A2W2M6_BEABA</name>
<dbReference type="InterPro" id="IPR011009">
    <property type="entry name" value="Kinase-like_dom_sf"/>
</dbReference>
<protein>
    <recommendedName>
        <fullName evidence="1">Protein kinase domain-containing protein</fullName>
    </recommendedName>
</protein>
<gene>
    <name evidence="2" type="ORF">BBAD15_g7464</name>
</gene>
<feature type="domain" description="Protein kinase" evidence="1">
    <location>
        <begin position="1"/>
        <end position="310"/>
    </location>
</feature>
<dbReference type="Gene3D" id="1.10.510.10">
    <property type="entry name" value="Transferase(Phosphotransferase) domain 1"/>
    <property type="match status" value="1"/>
</dbReference>
<dbReference type="GO" id="GO:0005524">
    <property type="term" value="F:ATP binding"/>
    <property type="evidence" value="ECO:0007669"/>
    <property type="project" value="InterPro"/>
</dbReference>
<sequence length="405" mass="46532">MAIRRQFPDVHWVWEGGISFVYEVHPHIVVKVPKSGDYEREQFRKELEIYEIFSHNPPCPSIVQCFFYADNGIFLEYMRGATTIGVLHFHLLIATLDVTLCSRIQNNHIRDDETDIITKVEKLEPLPLRKEWMNDLAQAVAFLESLNLAHGDLRPENILLDRDRLKLSDFDSTAKIGSEFEACIPPYGRILNSDEQDQGESGTAGSLGARTEQFALGSLYYFINYGFEVYGNQRLTEDYNKHGRKVVDLLQDMKFPQLDGDPLIDDIINKCWHNKYATIGELAAHTETLLPGRSNRRDIQAENTPARPWLTILGHPVRGFRKFLKSCWGILLCRTTRETTKPDGAMSEIPDGYTLGIEQHDSAKDFSFKRKLCQNLDRCGLLHVLSSDEPEQLGFKLEWYRHAKN</sequence>
<dbReference type="SUPFAM" id="SSF56112">
    <property type="entry name" value="Protein kinase-like (PK-like)"/>
    <property type="match status" value="1"/>
</dbReference>
<dbReference type="PANTHER" id="PTHR24359">
    <property type="entry name" value="SERINE/THREONINE-PROTEIN KINASE SBK1"/>
    <property type="match status" value="1"/>
</dbReference>
<dbReference type="EMBL" id="ANFO01000716">
    <property type="protein sequence ID" value="KGQ07199.1"/>
    <property type="molecule type" value="Genomic_DNA"/>
</dbReference>
<dbReference type="AlphaFoldDB" id="A0A0A2W2M6"/>
<reference evidence="2 3" key="1">
    <citation type="submission" date="2012-10" db="EMBL/GenBank/DDBJ databases">
        <title>Genome sequencing and analysis of entomopathogenic fungi Beauveria bassiana D1-5.</title>
        <authorList>
            <person name="Li Q."/>
            <person name="Wang L."/>
            <person name="Zhang Z."/>
            <person name="Wang Q."/>
            <person name="Ren J."/>
            <person name="Wang M."/>
            <person name="Xu W."/>
            <person name="Wang J."/>
            <person name="Lu Y."/>
            <person name="Du Q."/>
            <person name="Sun Z."/>
        </authorList>
    </citation>
    <scope>NUCLEOTIDE SEQUENCE [LARGE SCALE GENOMIC DNA]</scope>
    <source>
        <strain evidence="2 3">D1-5</strain>
    </source>
</reference>
<dbReference type="STRING" id="1245745.A0A0A2W2M6"/>
<dbReference type="eggNOG" id="KOG0612">
    <property type="taxonomic scope" value="Eukaryota"/>
</dbReference>
<dbReference type="GO" id="GO:0004674">
    <property type="term" value="F:protein serine/threonine kinase activity"/>
    <property type="evidence" value="ECO:0007669"/>
    <property type="project" value="TreeGrafter"/>
</dbReference>
<proteinExistence type="predicted"/>
<evidence type="ECO:0000259" key="1">
    <source>
        <dbReference type="PROSITE" id="PS50011"/>
    </source>
</evidence>
<accession>A0A0A2W2M6</accession>
<dbReference type="Pfam" id="PF00069">
    <property type="entry name" value="Pkinase"/>
    <property type="match status" value="1"/>
</dbReference>
<comment type="caution">
    <text evidence="2">The sequence shown here is derived from an EMBL/GenBank/DDBJ whole genome shotgun (WGS) entry which is preliminary data.</text>
</comment>
<evidence type="ECO:0000313" key="3">
    <source>
        <dbReference type="Proteomes" id="UP000030106"/>
    </source>
</evidence>
<dbReference type="InterPro" id="IPR000719">
    <property type="entry name" value="Prot_kinase_dom"/>
</dbReference>
<dbReference type="PROSITE" id="PS50011">
    <property type="entry name" value="PROTEIN_KINASE_DOM"/>
    <property type="match status" value="1"/>
</dbReference>
<dbReference type="Proteomes" id="UP000030106">
    <property type="component" value="Unassembled WGS sequence"/>
</dbReference>
<dbReference type="SMART" id="SM00220">
    <property type="entry name" value="S_TKc"/>
    <property type="match status" value="1"/>
</dbReference>
<organism evidence="2 3">
    <name type="scientific">Beauveria bassiana D1-5</name>
    <dbReference type="NCBI Taxonomy" id="1245745"/>
    <lineage>
        <taxon>Eukaryota</taxon>
        <taxon>Fungi</taxon>
        <taxon>Dikarya</taxon>
        <taxon>Ascomycota</taxon>
        <taxon>Pezizomycotina</taxon>
        <taxon>Sordariomycetes</taxon>
        <taxon>Hypocreomycetidae</taxon>
        <taxon>Hypocreales</taxon>
        <taxon>Cordycipitaceae</taxon>
        <taxon>Beauveria</taxon>
    </lineage>
</organism>
<dbReference type="PANTHER" id="PTHR24359:SF1">
    <property type="entry name" value="INHIBITOR OF NUCLEAR FACTOR KAPPA-B KINASE EPSILON SUBUNIT HOMOLOG 1-RELATED"/>
    <property type="match status" value="1"/>
</dbReference>
<evidence type="ECO:0000313" key="2">
    <source>
        <dbReference type="EMBL" id="KGQ07199.1"/>
    </source>
</evidence>